<evidence type="ECO:0000313" key="2">
    <source>
        <dbReference type="EMBL" id="RED17027.1"/>
    </source>
</evidence>
<accession>A0A3D9FHG9</accession>
<protein>
    <recommendedName>
        <fullName evidence="4">UrcA family protein</fullName>
    </recommendedName>
</protein>
<dbReference type="Proteomes" id="UP000256310">
    <property type="component" value="Unassembled WGS sequence"/>
</dbReference>
<gene>
    <name evidence="2" type="ORF">DFR46_2061</name>
</gene>
<name>A0A3D9FHG9_9SPHN</name>
<evidence type="ECO:0000313" key="3">
    <source>
        <dbReference type="Proteomes" id="UP000256310"/>
    </source>
</evidence>
<dbReference type="EMBL" id="QRDP01000004">
    <property type="protein sequence ID" value="RED17027.1"/>
    <property type="molecule type" value="Genomic_DNA"/>
</dbReference>
<sequence length="109" mass="11358">MNDPSRLCPDSRKYPLRLATCAASLTLLFASGAAGAVPENDSVRGASSLARASATIASPVSVRAVELENMDMEFGRAPGLAVAPAAVTRRDCADDSLQQRCALIILDLP</sequence>
<comment type="caution">
    <text evidence="2">The sequence shown here is derived from an EMBL/GenBank/DDBJ whole genome shotgun (WGS) entry which is preliminary data.</text>
</comment>
<reference evidence="2 3" key="1">
    <citation type="submission" date="2018-07" db="EMBL/GenBank/DDBJ databases">
        <title>Genomic Encyclopedia of Type Strains, Phase IV (KMG-IV): sequencing the most valuable type-strain genomes for metagenomic binning, comparative biology and taxonomic classification.</title>
        <authorList>
            <person name="Goeker M."/>
        </authorList>
    </citation>
    <scope>NUCLEOTIDE SEQUENCE [LARGE SCALE GENOMIC DNA]</scope>
    <source>
        <strain evidence="2 3">DSM 26725</strain>
    </source>
</reference>
<evidence type="ECO:0008006" key="4">
    <source>
        <dbReference type="Google" id="ProtNLM"/>
    </source>
</evidence>
<proteinExistence type="predicted"/>
<keyword evidence="1" id="KW-0732">Signal</keyword>
<evidence type="ECO:0000256" key="1">
    <source>
        <dbReference type="SAM" id="SignalP"/>
    </source>
</evidence>
<dbReference type="RefSeq" id="WP_147297669.1">
    <property type="nucleotide sequence ID" value="NZ_QRDP01000004.1"/>
</dbReference>
<feature type="signal peptide" evidence="1">
    <location>
        <begin position="1"/>
        <end position="36"/>
    </location>
</feature>
<organism evidence="2 3">
    <name type="scientific">Parasphingopyxis lamellibrachiae</name>
    <dbReference type="NCBI Taxonomy" id="680125"/>
    <lineage>
        <taxon>Bacteria</taxon>
        <taxon>Pseudomonadati</taxon>
        <taxon>Pseudomonadota</taxon>
        <taxon>Alphaproteobacteria</taxon>
        <taxon>Sphingomonadales</taxon>
        <taxon>Sphingomonadaceae</taxon>
        <taxon>Parasphingopyxis</taxon>
    </lineage>
</organism>
<dbReference type="AlphaFoldDB" id="A0A3D9FHG9"/>
<feature type="chain" id="PRO_5017740366" description="UrcA family protein" evidence="1">
    <location>
        <begin position="37"/>
        <end position="109"/>
    </location>
</feature>
<keyword evidence="3" id="KW-1185">Reference proteome</keyword>